<dbReference type="RefSeq" id="XP_026683125.1">
    <property type="nucleotide sequence ID" value="XM_026827324.1"/>
</dbReference>
<sequence>MKPKPLRQKQGKTFTFQPFSERITNLDIDIFHRVGHKNEEIDNERETFFHQAIVKWNGLNSSESYNQLCKELTHHVKILPQVIAQKEKLINTLVKYLQLKNEFSLEPTLEFVVALAKDLTHQEFYEYFPRIFPLIINLLYCKNYDQIEWAFQCLAYLFKILWKQLVQDIDNVLGLLLPLLNSNQPLYIINFSAQSFAYVARKIKNRKHFIILILKALKKQPEGEEGCGTLFYETIKGVSGKLHSCTQSFLTDVVSCLGEQSLDTQCLTRVLGTTVDLLISELEPEQCAVVWTILHKKLSEFLSSWTKDNSEGAEQSILNILDLMKSMAVYKRGVTVTQPKPLIDLVIQMVQDKSLSDLVLQDVIIIAAALQRSPGVKISQEYACQLAYNVLRIPQRHLYLDFIERVFSCAGFNTLVLPSLLNYCESASSDSDLLQLLTKLVLHKVPSIALGSHFDEWKRIGLDFTNKKQNNLLAHMTSLLTSSQSATDDIICTILIAPHVNAPPHLLSKLHGALKRKLRSHDVSSDDQTQLYVYTLLVETMLRIDPGEVKFEAILEVLSSSLNEVCNMCQFTEQCKSLSKPLNARTITQYIIRVHNDRTETSIDSDLPFITDHYAHLTALNDKPDHCNVRVLLWETLAQMKISLISGR</sequence>
<dbReference type="SUPFAM" id="SSF48371">
    <property type="entry name" value="ARM repeat"/>
    <property type="match status" value="1"/>
</dbReference>
<dbReference type="InterPro" id="IPR016024">
    <property type="entry name" value="ARM-type_fold"/>
</dbReference>
<dbReference type="STRING" id="121845.A0A3Q0J8S6"/>
<accession>A0A3Q0J8S6</accession>
<organism evidence="1 2">
    <name type="scientific">Diaphorina citri</name>
    <name type="common">Asian citrus psyllid</name>
    <dbReference type="NCBI Taxonomy" id="121845"/>
    <lineage>
        <taxon>Eukaryota</taxon>
        <taxon>Metazoa</taxon>
        <taxon>Ecdysozoa</taxon>
        <taxon>Arthropoda</taxon>
        <taxon>Hexapoda</taxon>
        <taxon>Insecta</taxon>
        <taxon>Pterygota</taxon>
        <taxon>Neoptera</taxon>
        <taxon>Paraneoptera</taxon>
        <taxon>Hemiptera</taxon>
        <taxon>Sternorrhyncha</taxon>
        <taxon>Psylloidea</taxon>
        <taxon>Psyllidae</taxon>
        <taxon>Diaphorininae</taxon>
        <taxon>Diaphorina</taxon>
    </lineage>
</organism>
<dbReference type="KEGG" id="dci:103514316"/>
<evidence type="ECO:0000313" key="1">
    <source>
        <dbReference type="Proteomes" id="UP000079169"/>
    </source>
</evidence>
<dbReference type="GO" id="GO:0032040">
    <property type="term" value="C:small-subunit processome"/>
    <property type="evidence" value="ECO:0007669"/>
    <property type="project" value="TreeGrafter"/>
</dbReference>
<gene>
    <name evidence="2" type="primary">LOC103514316</name>
</gene>
<dbReference type="GO" id="GO:0030686">
    <property type="term" value="C:90S preribosome"/>
    <property type="evidence" value="ECO:0007669"/>
    <property type="project" value="TreeGrafter"/>
</dbReference>
<evidence type="ECO:0000313" key="2">
    <source>
        <dbReference type="RefSeq" id="XP_026683125.1"/>
    </source>
</evidence>
<dbReference type="Proteomes" id="UP000079169">
    <property type="component" value="Unplaced"/>
</dbReference>
<name>A0A3Q0J8S6_DIACI</name>
<proteinExistence type="predicted"/>
<dbReference type="AlphaFoldDB" id="A0A3Q0J8S6"/>
<dbReference type="PaxDb" id="121845-A0A3Q0J8S6"/>
<dbReference type="PANTHER" id="PTHR17695">
    <property type="entry name" value="SMALL SUBUNIT PROCESSOME COMPONENT 20 HOMOLOG"/>
    <property type="match status" value="1"/>
</dbReference>
<reference evidence="2" key="1">
    <citation type="submission" date="2025-08" db="UniProtKB">
        <authorList>
            <consortium name="RefSeq"/>
        </authorList>
    </citation>
    <scope>IDENTIFICATION</scope>
</reference>
<dbReference type="InterPro" id="IPR011989">
    <property type="entry name" value="ARM-like"/>
</dbReference>
<dbReference type="InterPro" id="IPR052575">
    <property type="entry name" value="SSU_processome_comp_20"/>
</dbReference>
<dbReference type="Gene3D" id="1.25.10.10">
    <property type="entry name" value="Leucine-rich Repeat Variant"/>
    <property type="match status" value="1"/>
</dbReference>
<keyword evidence="1" id="KW-1185">Reference proteome</keyword>
<protein>
    <submittedName>
        <fullName evidence="2">Small subunit processome component 20 homolog</fullName>
    </submittedName>
</protein>
<dbReference type="PANTHER" id="PTHR17695:SF11">
    <property type="entry name" value="SMALL SUBUNIT PROCESSOME COMPONENT 20 HOMOLOG"/>
    <property type="match status" value="1"/>
</dbReference>
<dbReference type="GeneID" id="103514316"/>